<dbReference type="PROSITE" id="PS51186">
    <property type="entry name" value="GNAT"/>
    <property type="match status" value="1"/>
</dbReference>
<organism evidence="2 3">
    <name type="scientific">Rhizobium tumorigenes</name>
    <dbReference type="NCBI Taxonomy" id="2041385"/>
    <lineage>
        <taxon>Bacteria</taxon>
        <taxon>Pseudomonadati</taxon>
        <taxon>Pseudomonadota</taxon>
        <taxon>Alphaproteobacteria</taxon>
        <taxon>Hyphomicrobiales</taxon>
        <taxon>Rhizobiaceae</taxon>
        <taxon>Rhizobium/Agrobacterium group</taxon>
        <taxon>Rhizobium</taxon>
    </lineage>
</organism>
<accession>A0AAF1K6A7</accession>
<keyword evidence="3" id="KW-1185">Reference proteome</keyword>
<name>A0AAF1K6A7_9HYPH</name>
<reference evidence="2 3" key="1">
    <citation type="journal article" date="2018" name="Sci. Rep.">
        <title>Rhizobium tumorigenes sp. nov., a novel plant tumorigenic bacterium isolated from cane gall tumors on thornless blackberry.</title>
        <authorList>
            <person name="Kuzmanovi N."/>
            <person name="Smalla K."/>
            <person name="Gronow S."/>
            <person name="PuBawska J."/>
        </authorList>
    </citation>
    <scope>NUCLEOTIDE SEQUENCE [LARGE SCALE GENOMIC DNA]</scope>
    <source>
        <strain evidence="2 3">1078</strain>
    </source>
</reference>
<evidence type="ECO:0000259" key="1">
    <source>
        <dbReference type="PROSITE" id="PS51186"/>
    </source>
</evidence>
<dbReference type="SUPFAM" id="SSF55729">
    <property type="entry name" value="Acyl-CoA N-acyltransferases (Nat)"/>
    <property type="match status" value="1"/>
</dbReference>
<evidence type="ECO:0000313" key="3">
    <source>
        <dbReference type="Proteomes" id="UP000249499"/>
    </source>
</evidence>
<dbReference type="GO" id="GO:0016747">
    <property type="term" value="F:acyltransferase activity, transferring groups other than amino-acyl groups"/>
    <property type="evidence" value="ECO:0007669"/>
    <property type="project" value="InterPro"/>
</dbReference>
<dbReference type="InterPro" id="IPR016181">
    <property type="entry name" value="Acyl_CoA_acyltransferase"/>
</dbReference>
<dbReference type="RefSeq" id="WP_111220615.1">
    <property type="nucleotide sequence ID" value="NZ_CP117255.1"/>
</dbReference>
<dbReference type="KEGG" id="rtu:PR017_05210"/>
<evidence type="ECO:0000313" key="2">
    <source>
        <dbReference type="EMBL" id="WFR96530.1"/>
    </source>
</evidence>
<sequence length="205" mass="23059">MVTLRSFRPSDIDSLYAISLATGHAGSDAWHLYIDGRLMGHIYVGPYAKFSPETVLVAEDEEGVGGYILGVFETAAFEDRLEQDWWPGLRAIYPEPSGPSSQWNADERRCFMIHHLRHTPESLIEPYPAHVHMNLLPRLQRQGIGTALLDRWITMAQQAGVSGIHLGTNTANHGASRFWPKRRFAQLSPPVAPLSETTVWFGRRL</sequence>
<feature type="domain" description="N-acetyltransferase" evidence="1">
    <location>
        <begin position="2"/>
        <end position="205"/>
    </location>
</feature>
<dbReference type="EC" id="2.3.1.-" evidence="2"/>
<dbReference type="Pfam" id="PF00583">
    <property type="entry name" value="Acetyltransf_1"/>
    <property type="match status" value="1"/>
</dbReference>
<dbReference type="PANTHER" id="PTHR13170:SF16">
    <property type="entry name" value="PROTEIN O-GLCNACASE"/>
    <property type="match status" value="1"/>
</dbReference>
<dbReference type="EMBL" id="CP117255">
    <property type="protein sequence ID" value="WFR96530.1"/>
    <property type="molecule type" value="Genomic_DNA"/>
</dbReference>
<dbReference type="InterPro" id="IPR051822">
    <property type="entry name" value="Glycosyl_Hydrolase_84"/>
</dbReference>
<keyword evidence="2" id="KW-0012">Acyltransferase</keyword>
<proteinExistence type="predicted"/>
<protein>
    <submittedName>
        <fullName evidence="2">GNAT family N-acetyltransferase</fullName>
        <ecNumber evidence="2">2.3.1.-</ecNumber>
    </submittedName>
</protein>
<dbReference type="Gene3D" id="3.40.630.30">
    <property type="match status" value="1"/>
</dbReference>
<dbReference type="Proteomes" id="UP000249499">
    <property type="component" value="Chromosome"/>
</dbReference>
<dbReference type="InterPro" id="IPR000182">
    <property type="entry name" value="GNAT_dom"/>
</dbReference>
<gene>
    <name evidence="2" type="ORF">PR017_05210</name>
</gene>
<dbReference type="GO" id="GO:0009100">
    <property type="term" value="P:glycoprotein metabolic process"/>
    <property type="evidence" value="ECO:0007669"/>
    <property type="project" value="TreeGrafter"/>
</dbReference>
<dbReference type="PANTHER" id="PTHR13170">
    <property type="entry name" value="O-GLCNACASE"/>
    <property type="match status" value="1"/>
</dbReference>
<dbReference type="GO" id="GO:0016231">
    <property type="term" value="F:beta-N-acetylglucosaminidase activity"/>
    <property type="evidence" value="ECO:0007669"/>
    <property type="project" value="TreeGrafter"/>
</dbReference>
<dbReference type="AlphaFoldDB" id="A0AAF1K6A7"/>
<reference evidence="3" key="2">
    <citation type="journal article" date="2023" name="MicrobiologyOpen">
        <title>Genomics of the tumorigenes clade of the family Rhizobiaceae and description of Rhizobium rhododendri sp. nov.</title>
        <authorList>
            <person name="Kuzmanovic N."/>
            <person name="diCenzo G.C."/>
            <person name="Bunk B."/>
            <person name="Sproeer C."/>
            <person name="Fruehling A."/>
            <person name="Neumann-Schaal M."/>
            <person name="Overmann J."/>
            <person name="Smalla K."/>
        </authorList>
    </citation>
    <scope>NUCLEOTIDE SEQUENCE [LARGE SCALE GENOMIC DNA]</scope>
    <source>
        <strain evidence="3">1078</strain>
    </source>
</reference>
<dbReference type="CDD" id="cd04301">
    <property type="entry name" value="NAT_SF"/>
    <property type="match status" value="1"/>
</dbReference>
<keyword evidence="2" id="KW-0808">Transferase</keyword>